<accession>A0A6L3V5P5</accession>
<dbReference type="InterPro" id="IPR016667">
    <property type="entry name" value="Caps_polysacc_synth_CpsB/CapC"/>
</dbReference>
<comment type="caution">
    <text evidence="6">The sequence shown here is derived from an EMBL/GenBank/DDBJ whole genome shotgun (WGS) entry which is preliminary data.</text>
</comment>
<dbReference type="EMBL" id="WBOS01000003">
    <property type="protein sequence ID" value="KAB2336556.1"/>
    <property type="molecule type" value="Genomic_DNA"/>
</dbReference>
<evidence type="ECO:0000256" key="4">
    <source>
        <dbReference type="ARBA" id="ARBA00051722"/>
    </source>
</evidence>
<dbReference type="GO" id="GO:0004725">
    <property type="term" value="F:protein tyrosine phosphatase activity"/>
    <property type="evidence" value="ECO:0007669"/>
    <property type="project" value="UniProtKB-UniRule"/>
</dbReference>
<organism evidence="6 7">
    <name type="scientific">Cytobacillus depressus</name>
    <dbReference type="NCBI Taxonomy" id="1602942"/>
    <lineage>
        <taxon>Bacteria</taxon>
        <taxon>Bacillati</taxon>
        <taxon>Bacillota</taxon>
        <taxon>Bacilli</taxon>
        <taxon>Bacillales</taxon>
        <taxon>Bacillaceae</taxon>
        <taxon>Cytobacillus</taxon>
    </lineage>
</organism>
<dbReference type="Pfam" id="PF19567">
    <property type="entry name" value="CpsB_CapC"/>
    <property type="match status" value="1"/>
</dbReference>
<keyword evidence="2 5" id="KW-0378">Hydrolase</keyword>
<dbReference type="OrthoDB" id="9788539at2"/>
<dbReference type="EC" id="3.1.3.48" evidence="5"/>
<comment type="catalytic activity">
    <reaction evidence="4 5">
        <text>O-phospho-L-tyrosyl-[protein] + H2O = L-tyrosyl-[protein] + phosphate</text>
        <dbReference type="Rhea" id="RHEA:10684"/>
        <dbReference type="Rhea" id="RHEA-COMP:10136"/>
        <dbReference type="Rhea" id="RHEA-COMP:20101"/>
        <dbReference type="ChEBI" id="CHEBI:15377"/>
        <dbReference type="ChEBI" id="CHEBI:43474"/>
        <dbReference type="ChEBI" id="CHEBI:46858"/>
        <dbReference type="ChEBI" id="CHEBI:61978"/>
        <dbReference type="EC" id="3.1.3.48"/>
    </reaction>
</comment>
<evidence type="ECO:0000313" key="6">
    <source>
        <dbReference type="EMBL" id="KAB2336556.1"/>
    </source>
</evidence>
<dbReference type="PANTHER" id="PTHR39181">
    <property type="entry name" value="TYROSINE-PROTEIN PHOSPHATASE YWQE"/>
    <property type="match status" value="1"/>
</dbReference>
<evidence type="ECO:0000256" key="2">
    <source>
        <dbReference type="ARBA" id="ARBA00022801"/>
    </source>
</evidence>
<proteinExistence type="inferred from homology"/>
<name>A0A6L3V5P5_9BACI</name>
<keyword evidence="7" id="KW-1185">Reference proteome</keyword>
<evidence type="ECO:0000256" key="3">
    <source>
        <dbReference type="ARBA" id="ARBA00022912"/>
    </source>
</evidence>
<evidence type="ECO:0000256" key="1">
    <source>
        <dbReference type="ARBA" id="ARBA00005750"/>
    </source>
</evidence>
<keyword evidence="3 5" id="KW-0904">Protein phosphatase</keyword>
<dbReference type="InterPro" id="IPR016195">
    <property type="entry name" value="Pol/histidinol_Pase-like"/>
</dbReference>
<dbReference type="AlphaFoldDB" id="A0A6L3V5P5"/>
<dbReference type="GO" id="GO:0030145">
    <property type="term" value="F:manganese ion binding"/>
    <property type="evidence" value="ECO:0007669"/>
    <property type="project" value="UniProtKB-UniRule"/>
</dbReference>
<evidence type="ECO:0000313" key="7">
    <source>
        <dbReference type="Proteomes" id="UP000481030"/>
    </source>
</evidence>
<dbReference type="SUPFAM" id="SSF89550">
    <property type="entry name" value="PHP domain-like"/>
    <property type="match status" value="1"/>
</dbReference>
<reference evidence="6 7" key="1">
    <citation type="journal article" date="2016" name="Antonie Van Leeuwenhoek">
        <title>Bacillus depressus sp. nov., isolated from soil of a sunflower field.</title>
        <authorList>
            <person name="Wei X."/>
            <person name="Xin D."/>
            <person name="Xin Y."/>
            <person name="Zhang H."/>
            <person name="Wang T."/>
            <person name="Zhang J."/>
        </authorList>
    </citation>
    <scope>NUCLEOTIDE SEQUENCE [LARGE SCALE GENOMIC DNA]</scope>
    <source>
        <strain evidence="6 7">BZ1</strain>
    </source>
</reference>
<dbReference type="RefSeq" id="WP_151534507.1">
    <property type="nucleotide sequence ID" value="NZ_WBOS01000003.1"/>
</dbReference>
<dbReference type="PIRSF" id="PIRSF016557">
    <property type="entry name" value="Caps_synth_CpsB"/>
    <property type="match status" value="1"/>
</dbReference>
<dbReference type="PANTHER" id="PTHR39181:SF1">
    <property type="entry name" value="TYROSINE-PROTEIN PHOSPHATASE YWQE"/>
    <property type="match status" value="1"/>
</dbReference>
<comment type="similarity">
    <text evidence="1 5">Belongs to the metallo-dependent hydrolases superfamily. CpsB/CapC family.</text>
</comment>
<evidence type="ECO:0000256" key="5">
    <source>
        <dbReference type="PIRNR" id="PIRNR016557"/>
    </source>
</evidence>
<dbReference type="Gene3D" id="3.20.20.140">
    <property type="entry name" value="Metal-dependent hydrolases"/>
    <property type="match status" value="1"/>
</dbReference>
<protein>
    <recommendedName>
        <fullName evidence="5">Tyrosine-protein phosphatase</fullName>
        <ecNumber evidence="5">3.1.3.48</ecNumber>
    </recommendedName>
</protein>
<dbReference type="Proteomes" id="UP000481030">
    <property type="component" value="Unassembled WGS sequence"/>
</dbReference>
<gene>
    <name evidence="6" type="ORF">F7731_09285</name>
</gene>
<sequence length="255" mass="28807">MIDIHCHILAEVDDGSKDLNDSLAMAKAAVNEGIHTIIATPHHKNGAYENTKKQILHKVEEFNTVLKKENIPLTVLPGQEPRIYGEILEDYQKGDILTLANGGQYLFIELPSGHVPRYTEQLLYEIQMAGLIPIIVHPERNSEMIENPDILYQLVKRGSLTQVTASSIAGYFGKKIKKFSLQLIDANLTHFVSSDAHNISNRSFKMAEAFDEIEKKYGIDMIYLFTENAELLLEGKAIYKEIPSRVRNKKILGIF</sequence>